<evidence type="ECO:0000313" key="13">
    <source>
        <dbReference type="EMBL" id="QNT78823.1"/>
    </source>
</evidence>
<dbReference type="Pfam" id="PF01502">
    <property type="entry name" value="PRA-CH"/>
    <property type="match status" value="1"/>
</dbReference>
<feature type="binding site" evidence="11">
    <location>
        <position position="89"/>
    </location>
    <ligand>
        <name>Zn(2+)</name>
        <dbReference type="ChEBI" id="CHEBI:29105"/>
        <note>ligand shared between dimeric partners</note>
    </ligand>
</feature>
<proteinExistence type="inferred from homology"/>
<dbReference type="GO" id="GO:0008270">
    <property type="term" value="F:zinc ion binding"/>
    <property type="evidence" value="ECO:0007669"/>
    <property type="project" value="UniProtKB-UniRule"/>
</dbReference>
<dbReference type="GO" id="GO:0004635">
    <property type="term" value="F:phosphoribosyl-AMP cyclohydrolase activity"/>
    <property type="evidence" value="ECO:0007669"/>
    <property type="project" value="UniProtKB-UniRule"/>
</dbReference>
<dbReference type="GO" id="GO:0000105">
    <property type="term" value="P:L-histidine biosynthetic process"/>
    <property type="evidence" value="ECO:0007669"/>
    <property type="project" value="UniProtKB-UniRule"/>
</dbReference>
<gene>
    <name evidence="11 13" type="primary">hisI</name>
    <name evidence="13" type="ORF">JGUZn3_16010</name>
</gene>
<evidence type="ECO:0000256" key="2">
    <source>
        <dbReference type="ARBA" id="ARBA00001460"/>
    </source>
</evidence>
<keyword evidence="14" id="KW-1185">Reference proteome</keyword>
<evidence type="ECO:0000256" key="9">
    <source>
        <dbReference type="ARBA" id="ARBA00022801"/>
    </source>
</evidence>
<comment type="catalytic activity">
    <reaction evidence="2">
        <text>1-(5-phospho-beta-D-ribosyl)-ATP + H2O = 1-(5-phospho-beta-D-ribosyl)-5'-AMP + diphosphate + H(+)</text>
        <dbReference type="Rhea" id="RHEA:22828"/>
        <dbReference type="ChEBI" id="CHEBI:15377"/>
        <dbReference type="ChEBI" id="CHEBI:15378"/>
        <dbReference type="ChEBI" id="CHEBI:33019"/>
        <dbReference type="ChEBI" id="CHEBI:59457"/>
        <dbReference type="ChEBI" id="CHEBI:73183"/>
        <dbReference type="EC" id="3.6.1.31"/>
    </reaction>
</comment>
<dbReference type="GO" id="GO:0004636">
    <property type="term" value="F:phosphoribosyl-ATP diphosphatase activity"/>
    <property type="evidence" value="ECO:0007669"/>
    <property type="project" value="UniProtKB-EC"/>
</dbReference>
<dbReference type="InterPro" id="IPR002496">
    <property type="entry name" value="PRib_AMP_CycHydrolase_dom"/>
</dbReference>
<evidence type="ECO:0000256" key="8">
    <source>
        <dbReference type="ARBA" id="ARBA00022605"/>
    </source>
</evidence>
<evidence type="ECO:0000259" key="12">
    <source>
        <dbReference type="Pfam" id="PF01502"/>
    </source>
</evidence>
<comment type="catalytic activity">
    <reaction evidence="1 11">
        <text>1-(5-phospho-beta-D-ribosyl)-5'-AMP + H2O = 1-(5-phospho-beta-D-ribosyl)-5-[(5-phospho-beta-D-ribosylamino)methylideneamino]imidazole-4-carboxamide</text>
        <dbReference type="Rhea" id="RHEA:20049"/>
        <dbReference type="ChEBI" id="CHEBI:15377"/>
        <dbReference type="ChEBI" id="CHEBI:58435"/>
        <dbReference type="ChEBI" id="CHEBI:59457"/>
        <dbReference type="EC" id="3.5.4.19"/>
    </reaction>
</comment>
<keyword evidence="11" id="KW-0479">Metal-binding</keyword>
<reference evidence="13 14" key="1">
    <citation type="submission" date="2020-08" db="EMBL/GenBank/DDBJ databases">
        <title>Complete genome sequence of Entomobacter blattae G55GP.</title>
        <authorList>
            <person name="Poehlein A."/>
            <person name="Guzman J."/>
            <person name="Daniel R."/>
            <person name="Vilcinskas A."/>
        </authorList>
    </citation>
    <scope>NUCLEOTIDE SEQUENCE [LARGE SCALE GENOMIC DNA]</scope>
    <source>
        <strain evidence="13 14">G55GP</strain>
    </source>
</reference>
<dbReference type="EC" id="3.5.4.19" evidence="11"/>
<comment type="similarity">
    <text evidence="11">Belongs to the PRA-CH family.</text>
</comment>
<comment type="pathway">
    <text evidence="4">Amino-acid biosynthesis; L-histidine biosynthesis; L-histidine from 5-phospho-alpha-D-ribose 1-diphosphate: step 2/9.</text>
</comment>
<feature type="domain" description="Phosphoribosyl-AMP cyclohydrolase" evidence="12">
    <location>
        <begin position="41"/>
        <end position="114"/>
    </location>
</feature>
<comment type="pathway">
    <text evidence="3 11">Amino-acid biosynthesis; L-histidine biosynthesis; L-histidine from 5-phospho-alpha-D-ribose 1-diphosphate: step 3/9.</text>
</comment>
<dbReference type="UniPathway" id="UPA00031">
    <property type="reaction ID" value="UER00008"/>
</dbReference>
<dbReference type="InterPro" id="IPR026660">
    <property type="entry name" value="PRA-CH"/>
</dbReference>
<comment type="subcellular location">
    <subcellularLocation>
        <location evidence="11">Cytoplasm</location>
    </subcellularLocation>
</comment>
<comment type="subunit">
    <text evidence="11">Homodimer.</text>
</comment>
<keyword evidence="7 11" id="KW-0963">Cytoplasm</keyword>
<comment type="similarity">
    <text evidence="5">In the C-terminal section; belongs to the PRA-PH family.</text>
</comment>
<dbReference type="RefSeq" id="WP_203413051.1">
    <property type="nucleotide sequence ID" value="NZ_CP060244.1"/>
</dbReference>
<evidence type="ECO:0000256" key="4">
    <source>
        <dbReference type="ARBA" id="ARBA00005204"/>
    </source>
</evidence>
<sequence length="143" mass="16032">MTSYTPPSEKDINQFIDMVSFNADGLASAIAQQHDTKKILMQAWVNRDSLYKTLATGQVCYFSRSRQKLWTKGETSGQTQELIEARLDCDGDSLLLLVHQNGVACHTGRTTCFFNALTPEGIIHTEEPLISPEKLYGHHPHPK</sequence>
<dbReference type="EMBL" id="CP060244">
    <property type="protein sequence ID" value="QNT78823.1"/>
    <property type="molecule type" value="Genomic_DNA"/>
</dbReference>
<evidence type="ECO:0000256" key="1">
    <source>
        <dbReference type="ARBA" id="ARBA00000024"/>
    </source>
</evidence>
<evidence type="ECO:0000256" key="11">
    <source>
        <dbReference type="HAMAP-Rule" id="MF_01021"/>
    </source>
</evidence>
<evidence type="ECO:0000256" key="3">
    <source>
        <dbReference type="ARBA" id="ARBA00005169"/>
    </source>
</evidence>
<dbReference type="GO" id="GO:0000287">
    <property type="term" value="F:magnesium ion binding"/>
    <property type="evidence" value="ECO:0007669"/>
    <property type="project" value="UniProtKB-UniRule"/>
</dbReference>
<dbReference type="InterPro" id="IPR038019">
    <property type="entry name" value="PRib_AMP_CycHydrolase_sf"/>
</dbReference>
<feature type="binding site" evidence="11">
    <location>
        <position position="88"/>
    </location>
    <ligand>
        <name>Mg(2+)</name>
        <dbReference type="ChEBI" id="CHEBI:18420"/>
    </ligand>
</feature>
<dbReference type="Proteomes" id="UP000516349">
    <property type="component" value="Chromosome"/>
</dbReference>
<dbReference type="FunFam" id="3.10.20.810:FF:000001">
    <property type="entry name" value="Histidine biosynthesis bifunctional protein HisIE"/>
    <property type="match status" value="1"/>
</dbReference>
<dbReference type="SUPFAM" id="SSF141734">
    <property type="entry name" value="HisI-like"/>
    <property type="match status" value="1"/>
</dbReference>
<organism evidence="13 14">
    <name type="scientific">Entomobacter blattae</name>
    <dbReference type="NCBI Taxonomy" id="2762277"/>
    <lineage>
        <taxon>Bacteria</taxon>
        <taxon>Pseudomonadati</taxon>
        <taxon>Pseudomonadota</taxon>
        <taxon>Alphaproteobacteria</taxon>
        <taxon>Acetobacterales</taxon>
        <taxon>Acetobacteraceae</taxon>
        <taxon>Entomobacter</taxon>
    </lineage>
</organism>
<keyword evidence="11" id="KW-0460">Magnesium</keyword>
<feature type="binding site" evidence="11">
    <location>
        <position position="112"/>
    </location>
    <ligand>
        <name>Zn(2+)</name>
        <dbReference type="ChEBI" id="CHEBI:29105"/>
        <note>ligand shared between dimeric partners</note>
    </ligand>
</feature>
<feature type="binding site" evidence="11">
    <location>
        <position position="105"/>
    </location>
    <ligand>
        <name>Zn(2+)</name>
        <dbReference type="ChEBI" id="CHEBI:29105"/>
        <note>ligand shared between dimeric partners</note>
    </ligand>
</feature>
<comment type="function">
    <text evidence="11">Catalyzes the hydrolysis of the adenine ring of phosphoribosyl-AMP.</text>
</comment>
<keyword evidence="9 11" id="KW-0378">Hydrolase</keyword>
<comment type="cofactor">
    <cofactor evidence="11">
        <name>Mg(2+)</name>
        <dbReference type="ChEBI" id="CHEBI:18420"/>
    </cofactor>
    <text evidence="11">Binds 1 Mg(2+) ion per subunit.</text>
</comment>
<evidence type="ECO:0000313" key="14">
    <source>
        <dbReference type="Proteomes" id="UP000516349"/>
    </source>
</evidence>
<comment type="cofactor">
    <cofactor evidence="11">
        <name>Zn(2+)</name>
        <dbReference type="ChEBI" id="CHEBI:29105"/>
    </cofactor>
    <text evidence="11">Binds 1 zinc ion per subunit.</text>
</comment>
<comment type="similarity">
    <text evidence="6">In the N-terminal section; belongs to the PRA-CH family.</text>
</comment>
<dbReference type="NCBIfam" id="NF000768">
    <property type="entry name" value="PRK00051.1"/>
    <property type="match status" value="1"/>
</dbReference>
<dbReference type="GO" id="GO:0005737">
    <property type="term" value="C:cytoplasm"/>
    <property type="evidence" value="ECO:0007669"/>
    <property type="project" value="UniProtKB-SubCell"/>
</dbReference>
<dbReference type="PANTHER" id="PTHR42945">
    <property type="entry name" value="HISTIDINE BIOSYNTHESIS BIFUNCTIONAL PROTEIN"/>
    <property type="match status" value="1"/>
</dbReference>
<evidence type="ECO:0000256" key="10">
    <source>
        <dbReference type="ARBA" id="ARBA00023102"/>
    </source>
</evidence>
<keyword evidence="10 11" id="KW-0368">Histidine biosynthesis</keyword>
<keyword evidence="8 11" id="KW-0028">Amino-acid biosynthesis</keyword>
<accession>A0A7H1NSR3</accession>
<dbReference type="Gene3D" id="3.10.20.810">
    <property type="entry name" value="Phosphoribosyl-AMP cyclohydrolase"/>
    <property type="match status" value="1"/>
</dbReference>
<feature type="binding site" evidence="11">
    <location>
        <position position="90"/>
    </location>
    <ligand>
        <name>Mg(2+)</name>
        <dbReference type="ChEBI" id="CHEBI:18420"/>
    </ligand>
</feature>
<name>A0A7H1NSR3_9PROT</name>
<protein>
    <recommendedName>
        <fullName evidence="11">Phosphoribosyl-AMP cyclohydrolase</fullName>
        <shortName evidence="11">PRA-CH</shortName>
        <ecNumber evidence="11">3.5.4.19</ecNumber>
    </recommendedName>
</protein>
<dbReference type="KEGG" id="ebla:JGUZn3_16010"/>
<dbReference type="AlphaFoldDB" id="A0A7H1NSR3"/>
<keyword evidence="11" id="KW-0862">Zinc</keyword>
<evidence type="ECO:0000256" key="7">
    <source>
        <dbReference type="ARBA" id="ARBA00022490"/>
    </source>
</evidence>
<evidence type="ECO:0000256" key="5">
    <source>
        <dbReference type="ARBA" id="ARBA00007731"/>
    </source>
</evidence>
<dbReference type="PANTHER" id="PTHR42945:SF1">
    <property type="entry name" value="HISTIDINE BIOSYNTHESIS BIFUNCTIONAL PROTEIN HIS7"/>
    <property type="match status" value="1"/>
</dbReference>
<evidence type="ECO:0000256" key="6">
    <source>
        <dbReference type="ARBA" id="ARBA00008299"/>
    </source>
</evidence>
<dbReference type="HAMAP" id="MF_01021">
    <property type="entry name" value="HisI"/>
    <property type="match status" value="1"/>
</dbReference>
<feature type="binding site" evidence="11">
    <location>
        <position position="92"/>
    </location>
    <ligand>
        <name>Mg(2+)</name>
        <dbReference type="ChEBI" id="CHEBI:18420"/>
    </ligand>
</feature>